<evidence type="ECO:0000259" key="4">
    <source>
        <dbReference type="Pfam" id="PF14571"/>
    </source>
</evidence>
<dbReference type="InterPro" id="IPR033347">
    <property type="entry name" value="Di19"/>
</dbReference>
<dbReference type="InterPro" id="IPR027935">
    <property type="entry name" value="Di19_C"/>
</dbReference>
<evidence type="ECO:0000259" key="3">
    <source>
        <dbReference type="Pfam" id="PF05605"/>
    </source>
</evidence>
<feature type="domain" description="Di19 zinc-binding" evidence="3">
    <location>
        <begin position="42"/>
        <end position="95"/>
    </location>
</feature>
<sequence length="239" mass="26545">MDADSWSARLSSASKRYQSALQSRSDMFMGFEEIDGDDDIREEFPCPFCSEYFDIVGLCCHIDDEHTMESKNGVCPICAMRVSVDMVAHITLQHGNIFKISFSFELLIASKVAFPCVYMQRKRKSRRGGPHSTLSLLRKELREGNLQSLLGGSSCIVSSSNSAPDPLLSSFILPMADDFTSSQPSFLSETSVAKKSSVGNVSERNKKSPPMSIKDKEEKAKRSEFVQGLLFSTILDDIL</sequence>
<evidence type="ECO:0000256" key="2">
    <source>
        <dbReference type="SAM" id="MobiDB-lite"/>
    </source>
</evidence>
<feature type="region of interest" description="Disordered" evidence="2">
    <location>
        <begin position="197"/>
        <end position="219"/>
    </location>
</feature>
<organism evidence="5">
    <name type="scientific">Populus alba</name>
    <name type="common">White poplar</name>
    <dbReference type="NCBI Taxonomy" id="43335"/>
    <lineage>
        <taxon>Eukaryota</taxon>
        <taxon>Viridiplantae</taxon>
        <taxon>Streptophyta</taxon>
        <taxon>Embryophyta</taxon>
        <taxon>Tracheophyta</taxon>
        <taxon>Spermatophyta</taxon>
        <taxon>Magnoliopsida</taxon>
        <taxon>eudicotyledons</taxon>
        <taxon>Gunneridae</taxon>
        <taxon>Pentapetalae</taxon>
        <taxon>rosids</taxon>
        <taxon>fabids</taxon>
        <taxon>Malpighiales</taxon>
        <taxon>Salicaceae</taxon>
        <taxon>Saliceae</taxon>
        <taxon>Populus</taxon>
    </lineage>
</organism>
<dbReference type="PANTHER" id="PTHR31875">
    <property type="entry name" value="PROTEIN DEHYDRATION-INDUCED 19"/>
    <property type="match status" value="1"/>
</dbReference>
<comment type="caution">
    <text evidence="5">The sequence shown here is derived from an EMBL/GenBank/DDBJ whole genome shotgun (WGS) entry which is preliminary data.</text>
</comment>
<comment type="similarity">
    <text evidence="1">Belongs to the Di19 family.</text>
</comment>
<dbReference type="Pfam" id="PF05605">
    <property type="entry name" value="zf-Di19"/>
    <property type="match status" value="1"/>
</dbReference>
<name>A0A4U5QTI8_POPAL</name>
<dbReference type="Pfam" id="PF14571">
    <property type="entry name" value="Di19_C"/>
    <property type="match status" value="1"/>
</dbReference>
<evidence type="ECO:0000256" key="1">
    <source>
        <dbReference type="ARBA" id="ARBA00007109"/>
    </source>
</evidence>
<dbReference type="AlphaFoldDB" id="A0A4U5QTI8"/>
<accession>A0A4U5QTI8</accession>
<dbReference type="STRING" id="43335.A0A4U5QTI8"/>
<dbReference type="PANTHER" id="PTHR31875:SF26">
    <property type="entry name" value="PROTEIN DEHYDRATION-INDUCED 19-RELATED"/>
    <property type="match status" value="1"/>
</dbReference>
<protein>
    <submittedName>
        <fullName evidence="5">Drought-responsive family protein</fullName>
    </submittedName>
</protein>
<reference evidence="5" key="1">
    <citation type="submission" date="2018-10" db="EMBL/GenBank/DDBJ databases">
        <title>Population genomic analysis revealed the cold adaptation of white poplar.</title>
        <authorList>
            <person name="Liu Y.-J."/>
        </authorList>
    </citation>
    <scope>NUCLEOTIDE SEQUENCE [LARGE SCALE GENOMIC DNA]</scope>
    <source>
        <strain evidence="5">PAL-ZL1</strain>
    </source>
</reference>
<proteinExistence type="inferred from homology"/>
<gene>
    <name evidence="5" type="ORF">D5086_0000049810</name>
</gene>
<evidence type="ECO:0000313" key="5">
    <source>
        <dbReference type="EMBL" id="TKS13749.1"/>
    </source>
</evidence>
<feature type="domain" description="Di19 C-terminal" evidence="4">
    <location>
        <begin position="134"/>
        <end position="234"/>
    </location>
</feature>
<dbReference type="InterPro" id="IPR008598">
    <property type="entry name" value="Di19_Zn-bd"/>
</dbReference>
<dbReference type="EMBL" id="RCHU01000132">
    <property type="protein sequence ID" value="TKS13749.1"/>
    <property type="molecule type" value="Genomic_DNA"/>
</dbReference>